<keyword evidence="4" id="KW-0342">GTP-binding</keyword>
<dbReference type="NCBIfam" id="NF003661">
    <property type="entry name" value="PRK05291.1-3"/>
    <property type="match status" value="1"/>
</dbReference>
<evidence type="ECO:0000256" key="3">
    <source>
        <dbReference type="ARBA" id="ARBA00022741"/>
    </source>
</evidence>
<evidence type="ECO:0000256" key="2">
    <source>
        <dbReference type="ARBA" id="ARBA00022694"/>
    </source>
</evidence>
<evidence type="ECO:0000313" key="6">
    <source>
        <dbReference type="EMBL" id="QEA05082.1"/>
    </source>
</evidence>
<comment type="similarity">
    <text evidence="1">Belongs to the TRAFAC class TrmE-Era-EngA-EngB-Septin-like GTPase superfamily. TrmE GTPase family.</text>
</comment>
<feature type="domain" description="TrmE-type G" evidence="5">
    <location>
        <begin position="216"/>
        <end position="374"/>
    </location>
</feature>
<dbReference type="InterPro" id="IPR027368">
    <property type="entry name" value="MnmE_dom2"/>
</dbReference>
<dbReference type="InterPro" id="IPR018948">
    <property type="entry name" value="GTP-bd_TrmE_N"/>
</dbReference>
<dbReference type="InterPro" id="IPR027266">
    <property type="entry name" value="TrmE/GcvT-like"/>
</dbReference>
<dbReference type="Pfam" id="PF12631">
    <property type="entry name" value="MnmE_helical"/>
    <property type="match status" value="1"/>
</dbReference>
<dbReference type="AlphaFoldDB" id="A0A5B8RCF1"/>
<evidence type="ECO:0000259" key="5">
    <source>
        <dbReference type="PROSITE" id="PS51709"/>
    </source>
</evidence>
<dbReference type="InterPro" id="IPR031168">
    <property type="entry name" value="G_TrmE"/>
</dbReference>
<dbReference type="PANTHER" id="PTHR42714">
    <property type="entry name" value="TRNA MODIFICATION GTPASE GTPBP3"/>
    <property type="match status" value="1"/>
</dbReference>
<dbReference type="InterPro" id="IPR025867">
    <property type="entry name" value="MnmE_helical"/>
</dbReference>
<dbReference type="CDD" id="cd14858">
    <property type="entry name" value="TrmE_N"/>
    <property type="match status" value="1"/>
</dbReference>
<gene>
    <name evidence="6" type="primary">mnmE</name>
    <name evidence="6" type="ORF">KBTEX_01401</name>
</gene>
<sequence length="451" mass="46865">MTAATETICAVATPPGHGGIGIVRVSGPAVPHLAEAVLGRLPAPRHARLGVFRDAAGEVLDEGIALYFPAPNSFTGEDVLELQGHGGPVVLERVVRALCALGARRAEPGEFSRRAYLNDRMDLTRAEAIADLINARTEAGAGAAMRSLSGAFAGRVDELVEGVTGLRAYVEAAIDFADEEIDFLDDPALSRRLAALRDTLAATLTEARRGRTLNEGLAVAIVGRPNAGKSSLLNRLAGSDAAIVTDIPGTTRDVLRERVSIDGLPLQIMDTAGLRDSDDPVEQEGVRRARRAVSEAEHVLLVVDDREGITEAERALAGELTAGTALTIIRNKIDLSGAVPGVEPAGELGPEVRLSARTGAGMDVLATHLHAAAGHDAAPASAFAARARHVDALERADAALAAAAEQLDAHAAGELVAEELRAVQEALGGITGRVSSEALLGRIFATFCIGK</sequence>
<dbReference type="GO" id="GO:0030488">
    <property type="term" value="P:tRNA methylation"/>
    <property type="evidence" value="ECO:0007669"/>
    <property type="project" value="TreeGrafter"/>
</dbReference>
<dbReference type="InterPro" id="IPR004520">
    <property type="entry name" value="GTPase_MnmE"/>
</dbReference>
<dbReference type="Gene3D" id="3.40.50.300">
    <property type="entry name" value="P-loop containing nucleotide triphosphate hydrolases"/>
    <property type="match status" value="1"/>
</dbReference>
<dbReference type="InterPro" id="IPR006073">
    <property type="entry name" value="GTP-bd"/>
</dbReference>
<dbReference type="CDD" id="cd04164">
    <property type="entry name" value="trmE"/>
    <property type="match status" value="1"/>
</dbReference>
<dbReference type="GO" id="GO:0005525">
    <property type="term" value="F:GTP binding"/>
    <property type="evidence" value="ECO:0007669"/>
    <property type="project" value="UniProtKB-KW"/>
</dbReference>
<evidence type="ECO:0000256" key="1">
    <source>
        <dbReference type="ARBA" id="ARBA00011043"/>
    </source>
</evidence>
<name>A0A5B8RCF1_9ZZZZ</name>
<dbReference type="PROSITE" id="PS51709">
    <property type="entry name" value="G_TRME"/>
    <property type="match status" value="1"/>
</dbReference>
<dbReference type="SUPFAM" id="SSF52540">
    <property type="entry name" value="P-loop containing nucleoside triphosphate hydrolases"/>
    <property type="match status" value="1"/>
</dbReference>
<dbReference type="Pfam" id="PF10396">
    <property type="entry name" value="TrmE_N"/>
    <property type="match status" value="1"/>
</dbReference>
<dbReference type="EC" id="3.6.-.-" evidence="6"/>
<dbReference type="Pfam" id="PF01926">
    <property type="entry name" value="MMR_HSR1"/>
    <property type="match status" value="1"/>
</dbReference>
<dbReference type="NCBIfam" id="TIGR00450">
    <property type="entry name" value="mnmE_trmE_thdF"/>
    <property type="match status" value="1"/>
</dbReference>
<keyword evidence="2" id="KW-0819">tRNA processing</keyword>
<dbReference type="InterPro" id="IPR027417">
    <property type="entry name" value="P-loop_NTPase"/>
</dbReference>
<dbReference type="InterPro" id="IPR005225">
    <property type="entry name" value="Small_GTP-bd"/>
</dbReference>
<dbReference type="GO" id="GO:0003924">
    <property type="term" value="F:GTPase activity"/>
    <property type="evidence" value="ECO:0007669"/>
    <property type="project" value="InterPro"/>
</dbReference>
<dbReference type="HAMAP" id="MF_00379">
    <property type="entry name" value="GTPase_MnmE"/>
    <property type="match status" value="1"/>
</dbReference>
<dbReference type="PANTHER" id="PTHR42714:SF2">
    <property type="entry name" value="TRNA MODIFICATION GTPASE GTPBP3, MITOCHONDRIAL"/>
    <property type="match status" value="1"/>
</dbReference>
<reference evidence="6" key="1">
    <citation type="submission" date="2019-06" db="EMBL/GenBank/DDBJ databases">
        <authorList>
            <person name="Murdoch R.W."/>
            <person name="Fathepure B."/>
        </authorList>
    </citation>
    <scope>NUCLEOTIDE SEQUENCE</scope>
</reference>
<proteinExistence type="inferred from homology"/>
<dbReference type="NCBIfam" id="TIGR00231">
    <property type="entry name" value="small_GTP"/>
    <property type="match status" value="1"/>
</dbReference>
<protein>
    <submittedName>
        <fullName evidence="6">tRNA modification GTPase MnmE</fullName>
        <ecNumber evidence="6">3.6.-.-</ecNumber>
    </submittedName>
</protein>
<accession>A0A5B8RCF1</accession>
<keyword evidence="3" id="KW-0547">Nucleotide-binding</keyword>
<dbReference type="Gene3D" id="1.20.120.430">
    <property type="entry name" value="tRNA modification GTPase MnmE domain 2"/>
    <property type="match status" value="1"/>
</dbReference>
<keyword evidence="6" id="KW-0378">Hydrolase</keyword>
<dbReference type="EMBL" id="MN079094">
    <property type="protein sequence ID" value="QEA05082.1"/>
    <property type="molecule type" value="Genomic_DNA"/>
</dbReference>
<organism evidence="6">
    <name type="scientific">uncultured organism</name>
    <dbReference type="NCBI Taxonomy" id="155900"/>
    <lineage>
        <taxon>unclassified sequences</taxon>
        <taxon>environmental samples</taxon>
    </lineage>
</organism>
<dbReference type="GO" id="GO:0002098">
    <property type="term" value="P:tRNA wobble uridine modification"/>
    <property type="evidence" value="ECO:0007669"/>
    <property type="project" value="TreeGrafter"/>
</dbReference>
<dbReference type="Gene3D" id="3.30.1360.120">
    <property type="entry name" value="Probable tRNA modification gtpase trme, domain 1"/>
    <property type="match status" value="1"/>
</dbReference>
<evidence type="ECO:0000256" key="4">
    <source>
        <dbReference type="ARBA" id="ARBA00023134"/>
    </source>
</evidence>